<dbReference type="GO" id="GO:0017000">
    <property type="term" value="P:antibiotic biosynthetic process"/>
    <property type="evidence" value="ECO:0007669"/>
    <property type="project" value="UniProtKB-ARBA"/>
</dbReference>
<evidence type="ECO:0000313" key="5">
    <source>
        <dbReference type="Proteomes" id="UP000001685"/>
    </source>
</evidence>
<dbReference type="PROSITE" id="PS50075">
    <property type="entry name" value="CARRIER"/>
    <property type="match status" value="1"/>
</dbReference>
<dbReference type="InterPro" id="IPR000873">
    <property type="entry name" value="AMP-dep_synth/lig_dom"/>
</dbReference>
<dbReference type="HOGENOM" id="CLU_000022_2_12_11"/>
<feature type="domain" description="Carrier" evidence="3">
    <location>
        <begin position="466"/>
        <end position="541"/>
    </location>
</feature>
<dbReference type="GO" id="GO:0005737">
    <property type="term" value="C:cytoplasm"/>
    <property type="evidence" value="ECO:0007669"/>
    <property type="project" value="TreeGrafter"/>
</dbReference>
<evidence type="ECO:0000256" key="1">
    <source>
        <dbReference type="ARBA" id="ARBA00022450"/>
    </source>
</evidence>
<dbReference type="InterPro" id="IPR025110">
    <property type="entry name" value="AMP-bd_C"/>
</dbReference>
<dbReference type="Gene3D" id="3.40.50.1820">
    <property type="entry name" value="alpha/beta hydrolase"/>
    <property type="match status" value="1"/>
</dbReference>
<dbReference type="Pfam" id="PF00501">
    <property type="entry name" value="AMP-binding"/>
    <property type="match status" value="1"/>
</dbReference>
<evidence type="ECO:0000313" key="4">
    <source>
        <dbReference type="EMBL" id="BAG17729.1"/>
    </source>
</evidence>
<dbReference type="InterPro" id="IPR020845">
    <property type="entry name" value="AMP-binding_CS"/>
</dbReference>
<gene>
    <name evidence="4" type="ordered locus">SGR_900</name>
</gene>
<dbReference type="PATRIC" id="fig|455632.4.peg.890"/>
<dbReference type="InterPro" id="IPR042099">
    <property type="entry name" value="ANL_N_sf"/>
</dbReference>
<dbReference type="InterPro" id="IPR036736">
    <property type="entry name" value="ACP-like_sf"/>
</dbReference>
<dbReference type="SMART" id="SM00823">
    <property type="entry name" value="PKS_PP"/>
    <property type="match status" value="1"/>
</dbReference>
<dbReference type="InterPro" id="IPR029058">
    <property type="entry name" value="AB_hydrolase_fold"/>
</dbReference>
<name>B1VT25_STRGG</name>
<dbReference type="Proteomes" id="UP000001685">
    <property type="component" value="Chromosome"/>
</dbReference>
<dbReference type="eggNOG" id="COG1020">
    <property type="taxonomic scope" value="Bacteria"/>
</dbReference>
<dbReference type="Pfam" id="PF13193">
    <property type="entry name" value="AMP-binding_C"/>
    <property type="match status" value="1"/>
</dbReference>
<dbReference type="InterPro" id="IPR009081">
    <property type="entry name" value="PP-bd_ACP"/>
</dbReference>
<dbReference type="GO" id="GO:0043041">
    <property type="term" value="P:amino acid activation for nonribosomal peptide biosynthetic process"/>
    <property type="evidence" value="ECO:0007669"/>
    <property type="project" value="TreeGrafter"/>
</dbReference>
<evidence type="ECO:0000259" key="3">
    <source>
        <dbReference type="PROSITE" id="PS50075"/>
    </source>
</evidence>
<dbReference type="Gene3D" id="3.30.300.30">
    <property type="match status" value="1"/>
</dbReference>
<dbReference type="KEGG" id="sgr:SGR_900"/>
<proteinExistence type="predicted"/>
<dbReference type="Gene3D" id="3.40.50.12780">
    <property type="entry name" value="N-terminal domain of ligase-like"/>
    <property type="match status" value="1"/>
</dbReference>
<dbReference type="SUPFAM" id="SSF47336">
    <property type="entry name" value="ACP-like"/>
    <property type="match status" value="1"/>
</dbReference>
<dbReference type="InterPro" id="IPR020806">
    <property type="entry name" value="PKS_PP-bd"/>
</dbReference>
<keyword evidence="1" id="KW-0596">Phosphopantetheine</keyword>
<dbReference type="PANTHER" id="PTHR45527:SF1">
    <property type="entry name" value="FATTY ACID SYNTHASE"/>
    <property type="match status" value="1"/>
</dbReference>
<organism evidence="4 5">
    <name type="scientific">Streptomyces griseus subsp. griseus (strain JCM 4626 / CBS 651.72 / NBRC 13350 / KCC S-0626 / ISP 5235)</name>
    <dbReference type="NCBI Taxonomy" id="455632"/>
    <lineage>
        <taxon>Bacteria</taxon>
        <taxon>Bacillati</taxon>
        <taxon>Actinomycetota</taxon>
        <taxon>Actinomycetes</taxon>
        <taxon>Kitasatosporales</taxon>
        <taxon>Streptomycetaceae</taxon>
        <taxon>Streptomyces</taxon>
    </lineage>
</organism>
<accession>B1VT25</accession>
<dbReference type="GO" id="GO:0031177">
    <property type="term" value="F:phosphopantetheine binding"/>
    <property type="evidence" value="ECO:0007669"/>
    <property type="project" value="InterPro"/>
</dbReference>
<dbReference type="GO" id="GO:0044550">
    <property type="term" value="P:secondary metabolite biosynthetic process"/>
    <property type="evidence" value="ECO:0007669"/>
    <property type="project" value="TreeGrafter"/>
</dbReference>
<dbReference type="SUPFAM" id="SSF56801">
    <property type="entry name" value="Acetyl-CoA synthetase-like"/>
    <property type="match status" value="1"/>
</dbReference>
<dbReference type="PANTHER" id="PTHR45527">
    <property type="entry name" value="NONRIBOSOMAL PEPTIDE SYNTHETASE"/>
    <property type="match status" value="1"/>
</dbReference>
<dbReference type="NCBIfam" id="TIGR01733">
    <property type="entry name" value="AA-adenyl-dom"/>
    <property type="match status" value="1"/>
</dbReference>
<dbReference type="AlphaFoldDB" id="B1VT25"/>
<sequence length="582" mass="58836">MVGMFRRQVVRAPDSIAVATADGTLTYGELDTRARTVAGGLRERGIGPDDIVAVAIPRGADMVVAVVGVLAAGAAYLPVDPAQPPDRVVAVLADARPALVLTPGELRELEASAVPAAPVTEPDPACAAYVIHTSGSTGAPKGVVVPHTGIAPLVAAQRERFGARPGARVLQYASVGFDVAVADLCMALLTGATLVLAPPEGLPPGEPFARFIAEHGVTHVCMPPSALATQPDLALPSVTCLIVAGEALGPDLVTRWSAGRRMINAYGPTETTACATMSAPLTGGPPAPIGTAIPGTELRVLDGTCAPAAEGELYIGGAGVARGYLGRPGATAQRFVADPWGPPGSRMFRTGDLVRVLPDGDLVFLGRTDDQVKIRGHRVEPAEVEAALGAHPAVARAAVVARSGPLGAYLVGYVVPRGASVPDLRAHLAERLPAHLVPDLIEVVGHFPLTPNGKLDRAAFDAPVPRASVGLADDLAGLFAEVLSVDAVAPDDDFFALGGTSLTATALASRIRVELALEASVATVFDAPTPAELANALSATDAADATDAVDTAGAVNAVGVAEATAPASPVPVSPADSAGGRT</sequence>
<dbReference type="EMBL" id="AP009493">
    <property type="protein sequence ID" value="BAG17729.1"/>
    <property type="molecule type" value="Genomic_DNA"/>
</dbReference>
<protein>
    <submittedName>
        <fullName evidence="4">NRPS</fullName>
    </submittedName>
</protein>
<keyword evidence="2" id="KW-0597">Phosphoprotein</keyword>
<dbReference type="InterPro" id="IPR045851">
    <property type="entry name" value="AMP-bd_C_sf"/>
</dbReference>
<evidence type="ECO:0000256" key="2">
    <source>
        <dbReference type="ARBA" id="ARBA00022553"/>
    </source>
</evidence>
<dbReference type="Pfam" id="PF00550">
    <property type="entry name" value="PP-binding"/>
    <property type="match status" value="1"/>
</dbReference>
<dbReference type="InterPro" id="IPR010071">
    <property type="entry name" value="AA_adenyl_dom"/>
</dbReference>
<dbReference type="RefSeq" id="WP_012378158.1">
    <property type="nucleotide sequence ID" value="NC_010572.1"/>
</dbReference>
<reference evidence="5" key="1">
    <citation type="journal article" date="2008" name="J. Bacteriol.">
        <title>Genome sequence of the streptomycin-producing microorganism Streptomyces griseus IFO 13350.</title>
        <authorList>
            <person name="Ohnishi Y."/>
            <person name="Ishikawa J."/>
            <person name="Hara H."/>
            <person name="Suzuki H."/>
            <person name="Ikenoya M."/>
            <person name="Ikeda H."/>
            <person name="Yamashita A."/>
            <person name="Hattori M."/>
            <person name="Horinouchi S."/>
        </authorList>
    </citation>
    <scope>NUCLEOTIDE SEQUENCE [LARGE SCALE GENOMIC DNA]</scope>
    <source>
        <strain evidence="5">JCM 4626 / NBRC 13350</strain>
    </source>
</reference>
<dbReference type="PROSITE" id="PS00455">
    <property type="entry name" value="AMP_BINDING"/>
    <property type="match status" value="1"/>
</dbReference>